<dbReference type="EMBL" id="LVYU01000093">
    <property type="protein sequence ID" value="KZB00414.1"/>
    <property type="molecule type" value="Genomic_DNA"/>
</dbReference>
<dbReference type="Proteomes" id="UP000183050">
    <property type="component" value="Chromosome"/>
</dbReference>
<dbReference type="AlphaFoldDB" id="A0A154IIP1"/>
<accession>A0A154IIP1</accession>
<evidence type="ECO:0000313" key="3">
    <source>
        <dbReference type="Proteomes" id="UP000183050"/>
    </source>
</evidence>
<protein>
    <submittedName>
        <fullName evidence="2">Uncharacterized protein</fullName>
    </submittedName>
</protein>
<organism evidence="2">
    <name type="scientific">Rhizobium leguminosarum</name>
    <dbReference type="NCBI Taxonomy" id="384"/>
    <lineage>
        <taxon>Bacteria</taxon>
        <taxon>Pseudomonadati</taxon>
        <taxon>Pseudomonadota</taxon>
        <taxon>Alphaproteobacteria</taxon>
        <taxon>Hyphomicrobiales</taxon>
        <taxon>Rhizobiaceae</taxon>
        <taxon>Rhizobium/Agrobacterium group</taxon>
        <taxon>Rhizobium</taxon>
    </lineage>
</organism>
<evidence type="ECO:0000313" key="1">
    <source>
        <dbReference type="EMBL" id="API51374.1"/>
    </source>
</evidence>
<proteinExistence type="predicted"/>
<reference evidence="2" key="1">
    <citation type="submission" date="2016-03" db="EMBL/GenBank/DDBJ databases">
        <title>Microsymbionts genomes from the relict species Vavilovia formosa.</title>
        <authorList>
            <person name="Chirak E."/>
            <person name="Kimeklis A."/>
            <person name="Kopat V."/>
            <person name="Andronov E."/>
        </authorList>
    </citation>
    <scope>NUCLEOTIDE SEQUENCE [LARGE SCALE GENOMIC DNA]</scope>
    <source>
        <strain evidence="2">Vaf12</strain>
    </source>
</reference>
<gene>
    <name evidence="2" type="ORF">A4A59_18630</name>
    <name evidence="1" type="ORF">BMW22_06800</name>
</gene>
<reference evidence="1 3" key="2">
    <citation type="submission" date="2016-11" db="EMBL/GenBank/DDBJ databases">
        <title>Rhizobium leguminosarum bv. viciae strain Vaf12 isolated from Vavilovia formosa root nodules from Russia, Dagestan.</title>
        <authorList>
            <person name="Kimeklis A."/>
        </authorList>
    </citation>
    <scope>NUCLEOTIDE SEQUENCE [LARGE SCALE GENOMIC DNA]</scope>
    <source>
        <strain evidence="1 3">Vaf-108</strain>
    </source>
</reference>
<evidence type="ECO:0000313" key="2">
    <source>
        <dbReference type="EMBL" id="KZB00414.1"/>
    </source>
</evidence>
<name>A0A154IIP1_RHILE</name>
<sequence length="75" mass="8643">MLTSAVADIQAKWDISAIRPHRTLLELQRDREDEVLRALCACKQRRLWRSGSILFAALGVRPRLKKDTLTRDPLC</sequence>
<dbReference type="EMBL" id="CP018228">
    <property type="protein sequence ID" value="API51374.1"/>
    <property type="molecule type" value="Genomic_DNA"/>
</dbReference>